<evidence type="ECO:0000256" key="1">
    <source>
        <dbReference type="SAM" id="MobiDB-lite"/>
    </source>
</evidence>
<evidence type="ECO:0000313" key="3">
    <source>
        <dbReference type="EMBL" id="TXR53810.1"/>
    </source>
</evidence>
<comment type="caution">
    <text evidence="3">The sequence shown here is derived from an EMBL/GenBank/DDBJ whole genome shotgun (WGS) entry which is preliminary data.</text>
</comment>
<dbReference type="Gene3D" id="2.160.20.110">
    <property type="match status" value="1"/>
</dbReference>
<dbReference type="RefSeq" id="WP_147713209.1">
    <property type="nucleotide sequence ID" value="NZ_VKAD01000001.1"/>
</dbReference>
<reference evidence="3 4" key="1">
    <citation type="submission" date="2019-07" db="EMBL/GenBank/DDBJ databases">
        <title>Reinekea sp. strain SSH23 genome sequencing and assembly.</title>
        <authorList>
            <person name="Kim I."/>
        </authorList>
    </citation>
    <scope>NUCLEOTIDE SEQUENCE [LARGE SCALE GENOMIC DNA]</scope>
    <source>
        <strain evidence="3 4">SSH23</strain>
    </source>
</reference>
<feature type="compositionally biased region" description="Acidic residues" evidence="1">
    <location>
        <begin position="51"/>
        <end position="64"/>
    </location>
</feature>
<feature type="signal peptide" evidence="2">
    <location>
        <begin position="1"/>
        <end position="18"/>
    </location>
</feature>
<evidence type="ECO:0000256" key="2">
    <source>
        <dbReference type="SAM" id="SignalP"/>
    </source>
</evidence>
<evidence type="ECO:0008006" key="5">
    <source>
        <dbReference type="Google" id="ProtNLM"/>
    </source>
</evidence>
<feature type="region of interest" description="Disordered" evidence="1">
    <location>
        <begin position="24"/>
        <end position="85"/>
    </location>
</feature>
<keyword evidence="4" id="KW-1185">Reference proteome</keyword>
<dbReference type="OrthoDB" id="5713099at2"/>
<dbReference type="PROSITE" id="PS51257">
    <property type="entry name" value="PROKAR_LIPOPROTEIN"/>
    <property type="match status" value="1"/>
</dbReference>
<sequence>MKALKPLHLIFVCSLAFLVGCNPSSDNSSPTDTDGDGMSDNADALPNDASETTDTDGDGIDDNSDNCPSATNEDQADSDGDLVGNACDIDDNDNGLIEISSLEQLDWIRNNLAGTSLDDGISLNGSDEGCYLVTGCNGYELTQDLDFDTNDDGVMNADDTYYDYDGDSSNSGWLPIGTKDSPFTAIFEGNDYEIRNLYINRSYGDNETSGSYIGLFGYLDNGSSVNAEIRNIGLTGELMDVTGGAYTGGLVGYMQYTTITSSYTTGKVSGAGSRVGGLVGHMGFSNMTSSYTTGTVTGGANYTGGLVGSSYYNNIVTSYSSASISAQYATAGLIGQAVGDNIVASYATGTVAGGNFTAGLIGQAYNSSITATYFSGSFDRASGTSGGLVALIENSSLTASYWATDISNQSDAVGENTDSTVDATGAELTQLQCPTSANNITCLSETTGATLYAGWDAIDHDNDDTTDPISPWVFGDSDTLPTLSFD</sequence>
<dbReference type="InterPro" id="IPR028974">
    <property type="entry name" value="TSP_type-3_rpt"/>
</dbReference>
<accession>A0A5C8ZAI9</accession>
<dbReference type="AlphaFoldDB" id="A0A5C8ZAI9"/>
<evidence type="ECO:0000313" key="4">
    <source>
        <dbReference type="Proteomes" id="UP000321764"/>
    </source>
</evidence>
<proteinExistence type="predicted"/>
<organism evidence="3 4">
    <name type="scientific">Reinekea thalattae</name>
    <dbReference type="NCBI Taxonomy" id="2593301"/>
    <lineage>
        <taxon>Bacteria</taxon>
        <taxon>Pseudomonadati</taxon>
        <taxon>Pseudomonadota</taxon>
        <taxon>Gammaproteobacteria</taxon>
        <taxon>Oceanospirillales</taxon>
        <taxon>Saccharospirillaceae</taxon>
        <taxon>Reinekea</taxon>
    </lineage>
</organism>
<gene>
    <name evidence="3" type="ORF">FME95_04430</name>
</gene>
<dbReference type="EMBL" id="VKAD01000001">
    <property type="protein sequence ID" value="TXR53810.1"/>
    <property type="molecule type" value="Genomic_DNA"/>
</dbReference>
<name>A0A5C8ZAI9_9GAMM</name>
<protein>
    <recommendedName>
        <fullName evidence="5">GLUG domain-containing protein</fullName>
    </recommendedName>
</protein>
<feature type="chain" id="PRO_5022712165" description="GLUG domain-containing protein" evidence="2">
    <location>
        <begin position="19"/>
        <end position="486"/>
    </location>
</feature>
<dbReference type="GO" id="GO:0005509">
    <property type="term" value="F:calcium ion binding"/>
    <property type="evidence" value="ECO:0007669"/>
    <property type="project" value="InterPro"/>
</dbReference>
<keyword evidence="2" id="KW-0732">Signal</keyword>
<dbReference type="Proteomes" id="UP000321764">
    <property type="component" value="Unassembled WGS sequence"/>
</dbReference>
<dbReference type="SUPFAM" id="SSF103647">
    <property type="entry name" value="TSP type-3 repeat"/>
    <property type="match status" value="1"/>
</dbReference>